<dbReference type="KEGG" id="vg:4306191"/>
<dbReference type="RefSeq" id="YP_762379.1">
    <property type="nucleotide sequence ID" value="NC_008361.1"/>
</dbReference>
<organism evidence="1 2">
    <name type="scientific">Spodoptera frugiperda ascovirus 1a</name>
    <name type="common">SfAV-1a</name>
    <dbReference type="NCBI Taxonomy" id="113370"/>
    <lineage>
        <taxon>Viruses</taxon>
        <taxon>Varidnaviria</taxon>
        <taxon>Bamfordvirae</taxon>
        <taxon>Nucleocytoviricota</taxon>
        <taxon>Megaviricetes</taxon>
        <taxon>Pimascovirales</taxon>
        <taxon>Pimascovirales incertae sedis</taxon>
        <taxon>Ascoviridae</taxon>
        <taxon>Ascovirus</taxon>
        <taxon>Ascovirus sfav1a</taxon>
    </lineage>
</organism>
<keyword evidence="2" id="KW-1185">Reference proteome</keyword>
<sequence length="168" mass="18992">MRRATFVSIPAMIHDTTRADSDDISGVCNDVPQAGYCSRSPSDQVHRHTLHMTPDHTLTHPTVQSLCSPFTWCDIFEINFVTVIAVSPPPNGATVCRISRWHRQRPPPGGQCVYTVLGQFIFRQLFIYGSSRGRVYAFTARIVNVQRTFSIVDRVHRTGGRFHRVHVS</sequence>
<protein>
    <submittedName>
        <fullName evidence="1">19 kDa</fullName>
    </submittedName>
</protein>
<organismHost>
    <name type="scientific">Spodoptera frugiperda</name>
    <name type="common">Fall armyworm</name>
    <dbReference type="NCBI Taxonomy" id="7108"/>
</organismHost>
<name>Q0E577_SFAVA</name>
<reference evidence="1 2" key="1">
    <citation type="journal article" date="2006" name="J. Virol.">
        <title>Genomic sequence of Spodoptera frugiperda Ascovirus 1a, an enveloped, double-stranded DNA insect virus that manipulates apoptosis for viral reproduction.</title>
        <authorList>
            <person name="Bideshi D.K."/>
            <person name="Demattei M.V."/>
            <person name="Rouleux-Bonnin F."/>
            <person name="Stasiak K."/>
            <person name="Tan Y."/>
            <person name="Bigot S."/>
            <person name="Bigot Y."/>
            <person name="Federici B.A."/>
        </authorList>
    </citation>
    <scope>NUCLEOTIDE SEQUENCE [LARGE SCALE GENOMIC DNA]</scope>
    <source>
        <strain evidence="2">SvAV-1a</strain>
    </source>
</reference>
<proteinExistence type="predicted"/>
<gene>
    <name evidence="1" type="primary">ORF024</name>
</gene>
<dbReference type="EMBL" id="AM398843">
    <property type="protein sequence ID" value="CAL44624.1"/>
    <property type="molecule type" value="Genomic_DNA"/>
</dbReference>
<dbReference type="GeneID" id="4306191"/>
<evidence type="ECO:0000313" key="2">
    <source>
        <dbReference type="Proteomes" id="UP000008030"/>
    </source>
</evidence>
<dbReference type="Proteomes" id="UP000008030">
    <property type="component" value="Segment"/>
</dbReference>
<evidence type="ECO:0000313" key="1">
    <source>
        <dbReference type="EMBL" id="CAL44624.1"/>
    </source>
</evidence>
<accession>Q0E577</accession>